<keyword evidence="2" id="KW-0732">Signal</keyword>
<evidence type="ECO:0000256" key="2">
    <source>
        <dbReference type="SAM" id="SignalP"/>
    </source>
</evidence>
<dbReference type="Proteomes" id="UP000217566">
    <property type="component" value="Unassembled WGS sequence"/>
</dbReference>
<feature type="region of interest" description="Disordered" evidence="1">
    <location>
        <begin position="22"/>
        <end position="53"/>
    </location>
</feature>
<feature type="compositionally biased region" description="Low complexity" evidence="1">
    <location>
        <begin position="22"/>
        <end position="52"/>
    </location>
</feature>
<organism evidence="3">
    <name type="scientific">Wolbachia pipientis</name>
    <dbReference type="NCBI Taxonomy" id="955"/>
    <lineage>
        <taxon>Bacteria</taxon>
        <taxon>Pseudomonadati</taxon>
        <taxon>Pseudomonadota</taxon>
        <taxon>Alphaproteobacteria</taxon>
        <taxon>Rickettsiales</taxon>
        <taxon>Anaplasmataceae</taxon>
        <taxon>Wolbachieae</taxon>
        <taxon>Wolbachia</taxon>
    </lineage>
</organism>
<dbReference type="InterPro" id="IPR011250">
    <property type="entry name" value="OMP/PagP_B-barrel"/>
</dbReference>
<evidence type="ECO:0000313" key="3">
    <source>
        <dbReference type="EMBL" id="TVS92431.1"/>
    </source>
</evidence>
<name>A0A6H2NV59_WOLPI</name>
<proteinExistence type="predicted"/>
<sequence>MKMKRLCVLAVLLTSSLAGTATNSASKSDASKSGASKSGASKSGTSKSGAATNSASKSEDQYYAGLNFGTRWGESFQLKPSVVFGYHHNQNSKFELEVLADISDIAKGKRKIGASLLANYRYYPDLDIDPVKLYVSGGLGGYLKVIPFGSVKASESPEGDGTAKENKQEPPGPSLVDNILGSISYKLKVGVDYEIAPQIVGTAGVTAGGQLSHIKAKQIPDAILEVGIRYNF</sequence>
<feature type="chain" id="PRO_5026138683" description="Outer membrane protein beta-barrel domain-containing protein" evidence="2">
    <location>
        <begin position="21"/>
        <end position="232"/>
    </location>
</feature>
<feature type="region of interest" description="Disordered" evidence="1">
    <location>
        <begin position="155"/>
        <end position="174"/>
    </location>
</feature>
<dbReference type="AlphaFoldDB" id="A0A6H2NV59"/>
<evidence type="ECO:0008006" key="4">
    <source>
        <dbReference type="Google" id="ProtNLM"/>
    </source>
</evidence>
<protein>
    <recommendedName>
        <fullName evidence="4">Outer membrane protein beta-barrel domain-containing protein</fullName>
    </recommendedName>
</protein>
<comment type="caution">
    <text evidence="3">The sequence shown here is derived from an EMBL/GenBank/DDBJ whole genome shotgun (WGS) entry which is preliminary data.</text>
</comment>
<reference evidence="3" key="1">
    <citation type="submission" date="2019-07" db="EMBL/GenBank/DDBJ databases">
        <title>Genome assemblies of Wolbachia strains wAlbA and wAlbB in wild caught Aedes albopictus specimens.</title>
        <authorList>
            <person name="Kulkarni A."/>
            <person name="Yu W."/>
            <person name="Xue R.-D."/>
            <person name="Ma Y."/>
            <person name="Xu J."/>
        </authorList>
    </citation>
    <scope>NUCLEOTIDE SEQUENCE</scope>
    <source>
        <strain evidence="3">FL2016</strain>
    </source>
</reference>
<accession>A0A6H2NV59</accession>
<evidence type="ECO:0000256" key="1">
    <source>
        <dbReference type="SAM" id="MobiDB-lite"/>
    </source>
</evidence>
<feature type="signal peptide" evidence="2">
    <location>
        <begin position="1"/>
        <end position="20"/>
    </location>
</feature>
<gene>
    <name evidence="3" type="ORF">COM43_000765</name>
</gene>
<dbReference type="Gene3D" id="2.40.160.20">
    <property type="match status" value="1"/>
</dbReference>
<dbReference type="SUPFAM" id="SSF56925">
    <property type="entry name" value="OMPA-like"/>
    <property type="match status" value="1"/>
</dbReference>
<dbReference type="EMBL" id="NWVK02000026">
    <property type="protein sequence ID" value="TVS92431.1"/>
    <property type="molecule type" value="Genomic_DNA"/>
</dbReference>